<feature type="non-terminal residue" evidence="2">
    <location>
        <position position="199"/>
    </location>
</feature>
<organism evidence="2">
    <name type="scientific">uncultured Rubrobacteraceae bacterium</name>
    <dbReference type="NCBI Taxonomy" id="349277"/>
    <lineage>
        <taxon>Bacteria</taxon>
        <taxon>Bacillati</taxon>
        <taxon>Actinomycetota</taxon>
        <taxon>Rubrobacteria</taxon>
        <taxon>Rubrobacterales</taxon>
        <taxon>Rubrobacteraceae</taxon>
        <taxon>environmental samples</taxon>
    </lineage>
</organism>
<accession>A0A6J4QGE3</accession>
<feature type="compositionally biased region" description="Basic residues" evidence="1">
    <location>
        <begin position="1"/>
        <end position="11"/>
    </location>
</feature>
<gene>
    <name evidence="2" type="ORF">AVDCRST_MAG02-58</name>
</gene>
<feature type="compositionally biased region" description="Basic residues" evidence="1">
    <location>
        <begin position="30"/>
        <end position="44"/>
    </location>
</feature>
<feature type="compositionally biased region" description="Basic residues" evidence="1">
    <location>
        <begin position="84"/>
        <end position="109"/>
    </location>
</feature>
<proteinExistence type="predicted"/>
<dbReference type="EMBL" id="CADCVH010000005">
    <property type="protein sequence ID" value="CAA9444205.1"/>
    <property type="molecule type" value="Genomic_DNA"/>
</dbReference>
<feature type="compositionally biased region" description="Basic and acidic residues" evidence="1">
    <location>
        <begin position="146"/>
        <end position="160"/>
    </location>
</feature>
<feature type="compositionally biased region" description="Basic residues" evidence="1">
    <location>
        <begin position="173"/>
        <end position="199"/>
    </location>
</feature>
<dbReference type="AlphaFoldDB" id="A0A6J4QGE3"/>
<name>A0A6J4QGE3_9ACTN</name>
<reference evidence="2" key="1">
    <citation type="submission" date="2020-02" db="EMBL/GenBank/DDBJ databases">
        <authorList>
            <person name="Meier V. D."/>
        </authorList>
    </citation>
    <scope>NUCLEOTIDE SEQUENCE</scope>
    <source>
        <strain evidence="2">AVDCRST_MAG02</strain>
    </source>
</reference>
<sequence length="199" mass="22843">GDLRPARRAAHNRALQTPLDRTPQRPAHSVPRHPGQKGRRHRPRRGLERGEGADQALRPLLQPHRGRGVRYLPRRPPRPVGDLRRRRPLRYRSDRAHRRVPRPLPRPRRLALAPGRRGARRPPHRGARRAGAQRGHEGARHRHQPEHHGRGDGPVHRGRGEGPAGAGNGPRQRPPRRRGPRVRRRGNARPRLRRPPRAI</sequence>
<evidence type="ECO:0000313" key="2">
    <source>
        <dbReference type="EMBL" id="CAA9444205.1"/>
    </source>
</evidence>
<feature type="region of interest" description="Disordered" evidence="1">
    <location>
        <begin position="1"/>
        <end position="199"/>
    </location>
</feature>
<feature type="non-terminal residue" evidence="2">
    <location>
        <position position="1"/>
    </location>
</feature>
<feature type="compositionally biased region" description="Basic residues" evidence="1">
    <location>
        <begin position="64"/>
        <end position="77"/>
    </location>
</feature>
<protein>
    <submittedName>
        <fullName evidence="2">RecR</fullName>
    </submittedName>
</protein>
<evidence type="ECO:0000256" key="1">
    <source>
        <dbReference type="SAM" id="MobiDB-lite"/>
    </source>
</evidence>
<feature type="compositionally biased region" description="Basic residues" evidence="1">
    <location>
        <begin position="117"/>
        <end position="128"/>
    </location>
</feature>